<dbReference type="EMBL" id="MOBM01000006">
    <property type="protein sequence ID" value="RON18770.1"/>
    <property type="molecule type" value="Genomic_DNA"/>
</dbReference>
<name>A0A423HZW6_9PSED</name>
<dbReference type="Proteomes" id="UP000284002">
    <property type="component" value="Unassembled WGS sequence"/>
</dbReference>
<proteinExistence type="predicted"/>
<evidence type="ECO:0000313" key="1">
    <source>
        <dbReference type="EMBL" id="RON18770.1"/>
    </source>
</evidence>
<sequence length="62" mass="6762">MKPHQSRVVSSVTIPKQVPADFGFAKLAIETQLRHDFLLRRLFAVGGITNGVSLAIDDLGND</sequence>
<organism evidence="1 2">
    <name type="scientific">Pseudomonas frederiksbergensis</name>
    <dbReference type="NCBI Taxonomy" id="104087"/>
    <lineage>
        <taxon>Bacteria</taxon>
        <taxon>Pseudomonadati</taxon>
        <taxon>Pseudomonadota</taxon>
        <taxon>Gammaproteobacteria</taxon>
        <taxon>Pseudomonadales</taxon>
        <taxon>Pseudomonadaceae</taxon>
        <taxon>Pseudomonas</taxon>
    </lineage>
</organism>
<comment type="caution">
    <text evidence="1">The sequence shown here is derived from an EMBL/GenBank/DDBJ whole genome shotgun (WGS) entry which is preliminary data.</text>
</comment>
<protein>
    <submittedName>
        <fullName evidence="1">Uncharacterized protein</fullName>
    </submittedName>
</protein>
<reference evidence="1 2" key="1">
    <citation type="submission" date="2016-10" db="EMBL/GenBank/DDBJ databases">
        <title>Comparative genome analysis of multiple Pseudomonas spp. focuses on biocontrol and plant growth promoting traits.</title>
        <authorList>
            <person name="Tao X.-Y."/>
            <person name="Taylor C.G."/>
        </authorList>
    </citation>
    <scope>NUCLEOTIDE SEQUENCE [LARGE SCALE GENOMIC DNA]</scope>
    <source>
        <strain evidence="1 2">36C6</strain>
    </source>
</reference>
<accession>A0A423HZW6</accession>
<dbReference type="AlphaFoldDB" id="A0A423HZW6"/>
<gene>
    <name evidence="1" type="ORF">BK662_04970</name>
</gene>
<evidence type="ECO:0000313" key="2">
    <source>
        <dbReference type="Proteomes" id="UP000284002"/>
    </source>
</evidence>